<sequence length="352" mass="40170">MGVIHEWHTSRLKPLYWVLITEGFIIFFFNSLSLVTFAANPNLRRRSAYFLISVAIADAMVGFAAIFCYGFILMDEYAAGWRFTGEFLWIASSSASINGLVLIAVERLHATFRPLHHRRVLQRFYHCGVCVQWIVAIPLGICFAATANAILVIWLRNFVAFLSLGILCISYLIIFVNVSRQRLHHGSPNSTRRDRVLAKTLFIVTALSLVTWLPDLLFHLVPGYTEHLLVHEVLMGVRLLNSIVNPIVYVLRMPDFRKTLAKIVYHPLWPCKKDEVVAISTAGDHAMAQITWTIFDYGDLHLECTINITCLDHVNNFTMVMVSVHHKSTTNLMHLSIIEISKKTSKYKLIDR</sequence>
<keyword evidence="13" id="KW-1185">Reference proteome</keyword>
<feature type="transmembrane region" description="Helical" evidence="10">
    <location>
        <begin position="158"/>
        <end position="176"/>
    </location>
</feature>
<keyword evidence="5" id="KW-0297">G-protein coupled receptor</keyword>
<proteinExistence type="predicted"/>
<feature type="transmembrane region" description="Helical" evidence="10">
    <location>
        <begin position="125"/>
        <end position="152"/>
    </location>
</feature>
<evidence type="ECO:0000256" key="4">
    <source>
        <dbReference type="ARBA" id="ARBA00022989"/>
    </source>
</evidence>
<name>A7SDN2_NEMVE</name>
<keyword evidence="9" id="KW-0807">Transducer</keyword>
<dbReference type="OMA" id="ECTINIT"/>
<comment type="subcellular location">
    <subcellularLocation>
        <location evidence="1">Cell membrane</location>
        <topology evidence="1">Multi-pass membrane protein</topology>
    </subcellularLocation>
</comment>
<dbReference type="PANTHER" id="PTHR24246:SF27">
    <property type="entry name" value="ADENOSINE RECEPTOR, ISOFORM A"/>
    <property type="match status" value="1"/>
</dbReference>
<evidence type="ECO:0000259" key="11">
    <source>
        <dbReference type="PROSITE" id="PS50262"/>
    </source>
</evidence>
<evidence type="ECO:0000256" key="9">
    <source>
        <dbReference type="ARBA" id="ARBA00023224"/>
    </source>
</evidence>
<dbReference type="PhylomeDB" id="A7SDN2"/>
<keyword evidence="7" id="KW-0675">Receptor</keyword>
<dbReference type="eggNOG" id="KOG3656">
    <property type="taxonomic scope" value="Eukaryota"/>
</dbReference>
<keyword evidence="4 10" id="KW-1133">Transmembrane helix</keyword>
<evidence type="ECO:0000313" key="12">
    <source>
        <dbReference type="EMBL" id="EDO38211.1"/>
    </source>
</evidence>
<dbReference type="InParanoid" id="A7SDN2"/>
<keyword evidence="8" id="KW-0325">Glycoprotein</keyword>
<dbReference type="PROSITE" id="PS50262">
    <property type="entry name" value="G_PROTEIN_RECEP_F1_2"/>
    <property type="match status" value="1"/>
</dbReference>
<dbReference type="PANTHER" id="PTHR24246">
    <property type="entry name" value="OLFACTORY RECEPTOR AND ADENOSINE RECEPTOR"/>
    <property type="match status" value="1"/>
</dbReference>
<evidence type="ECO:0000256" key="1">
    <source>
        <dbReference type="ARBA" id="ARBA00004651"/>
    </source>
</evidence>
<feature type="transmembrane region" description="Helical" evidence="10">
    <location>
        <begin position="196"/>
        <end position="213"/>
    </location>
</feature>
<dbReference type="Gene3D" id="1.20.1070.10">
    <property type="entry name" value="Rhodopsin 7-helix transmembrane proteins"/>
    <property type="match status" value="1"/>
</dbReference>
<evidence type="ECO:0000256" key="2">
    <source>
        <dbReference type="ARBA" id="ARBA00022475"/>
    </source>
</evidence>
<dbReference type="InterPro" id="IPR017452">
    <property type="entry name" value="GPCR_Rhodpsn_7TM"/>
</dbReference>
<gene>
    <name evidence="12" type="ORF">NEMVEDRAFT_v1g210665</name>
</gene>
<feature type="transmembrane region" description="Helical" evidence="10">
    <location>
        <begin position="233"/>
        <end position="251"/>
    </location>
</feature>
<feature type="transmembrane region" description="Helical" evidence="10">
    <location>
        <begin position="87"/>
        <end position="105"/>
    </location>
</feature>
<evidence type="ECO:0000313" key="13">
    <source>
        <dbReference type="Proteomes" id="UP000001593"/>
    </source>
</evidence>
<evidence type="ECO:0000256" key="7">
    <source>
        <dbReference type="ARBA" id="ARBA00023170"/>
    </source>
</evidence>
<dbReference type="FunCoup" id="A7SDN2">
    <property type="interactions" value="33"/>
</dbReference>
<dbReference type="InterPro" id="IPR000276">
    <property type="entry name" value="GPCR_Rhodpsn"/>
</dbReference>
<dbReference type="EMBL" id="DS469631">
    <property type="protein sequence ID" value="EDO38211.1"/>
    <property type="molecule type" value="Genomic_DNA"/>
</dbReference>
<dbReference type="PRINTS" id="PR00237">
    <property type="entry name" value="GPCRRHODOPSN"/>
</dbReference>
<dbReference type="Pfam" id="PF00001">
    <property type="entry name" value="7tm_1"/>
    <property type="match status" value="2"/>
</dbReference>
<accession>A7SDN2</accession>
<evidence type="ECO:0000256" key="6">
    <source>
        <dbReference type="ARBA" id="ARBA00023136"/>
    </source>
</evidence>
<dbReference type="HOGENOM" id="CLU_009579_16_0_1"/>
<organism evidence="12 13">
    <name type="scientific">Nematostella vectensis</name>
    <name type="common">Starlet sea anemone</name>
    <dbReference type="NCBI Taxonomy" id="45351"/>
    <lineage>
        <taxon>Eukaryota</taxon>
        <taxon>Metazoa</taxon>
        <taxon>Cnidaria</taxon>
        <taxon>Anthozoa</taxon>
        <taxon>Hexacorallia</taxon>
        <taxon>Actiniaria</taxon>
        <taxon>Edwardsiidae</taxon>
        <taxon>Nematostella</taxon>
    </lineage>
</organism>
<dbReference type="GO" id="GO:0005886">
    <property type="term" value="C:plasma membrane"/>
    <property type="evidence" value="ECO:0000318"/>
    <property type="project" value="GO_Central"/>
</dbReference>
<dbReference type="SUPFAM" id="SSF81321">
    <property type="entry name" value="Family A G protein-coupled receptor-like"/>
    <property type="match status" value="1"/>
</dbReference>
<evidence type="ECO:0000256" key="3">
    <source>
        <dbReference type="ARBA" id="ARBA00022692"/>
    </source>
</evidence>
<keyword evidence="3 10" id="KW-0812">Transmembrane</keyword>
<dbReference type="GO" id="GO:0001609">
    <property type="term" value="F:G protein-coupled adenosine receptor activity"/>
    <property type="evidence" value="ECO:0000318"/>
    <property type="project" value="GO_Central"/>
</dbReference>
<keyword evidence="6 10" id="KW-0472">Membrane</keyword>
<protein>
    <recommendedName>
        <fullName evidence="11">G-protein coupled receptors family 1 profile domain-containing protein</fullName>
    </recommendedName>
</protein>
<evidence type="ECO:0000256" key="5">
    <source>
        <dbReference type="ARBA" id="ARBA00023040"/>
    </source>
</evidence>
<evidence type="ECO:0000256" key="10">
    <source>
        <dbReference type="SAM" id="Phobius"/>
    </source>
</evidence>
<feature type="transmembrane region" description="Helical" evidence="10">
    <location>
        <begin position="15"/>
        <end position="37"/>
    </location>
</feature>
<dbReference type="CDD" id="cd00637">
    <property type="entry name" value="7tm_classA_rhodopsin-like"/>
    <property type="match status" value="1"/>
</dbReference>
<dbReference type="GO" id="GO:0007186">
    <property type="term" value="P:G protein-coupled receptor signaling pathway"/>
    <property type="evidence" value="ECO:0000318"/>
    <property type="project" value="GO_Central"/>
</dbReference>
<dbReference type="Proteomes" id="UP000001593">
    <property type="component" value="Unassembled WGS sequence"/>
</dbReference>
<feature type="domain" description="G-protein coupled receptors family 1 profile" evidence="11">
    <location>
        <begin position="29"/>
        <end position="249"/>
    </location>
</feature>
<keyword evidence="2" id="KW-1003">Cell membrane</keyword>
<evidence type="ECO:0000256" key="8">
    <source>
        <dbReference type="ARBA" id="ARBA00023180"/>
    </source>
</evidence>
<dbReference type="AlphaFoldDB" id="A7SDN2"/>
<feature type="transmembrane region" description="Helical" evidence="10">
    <location>
        <begin position="49"/>
        <end position="72"/>
    </location>
</feature>
<dbReference type="SMART" id="SM01381">
    <property type="entry name" value="7TM_GPCR_Srsx"/>
    <property type="match status" value="1"/>
</dbReference>
<reference evidence="12 13" key="1">
    <citation type="journal article" date="2007" name="Science">
        <title>Sea anemone genome reveals ancestral eumetazoan gene repertoire and genomic organization.</title>
        <authorList>
            <person name="Putnam N.H."/>
            <person name="Srivastava M."/>
            <person name="Hellsten U."/>
            <person name="Dirks B."/>
            <person name="Chapman J."/>
            <person name="Salamov A."/>
            <person name="Terry A."/>
            <person name="Shapiro H."/>
            <person name="Lindquist E."/>
            <person name="Kapitonov V.V."/>
            <person name="Jurka J."/>
            <person name="Genikhovich G."/>
            <person name="Grigoriev I.V."/>
            <person name="Lucas S.M."/>
            <person name="Steele R.E."/>
            <person name="Finnerty J.R."/>
            <person name="Technau U."/>
            <person name="Martindale M.Q."/>
            <person name="Rokhsar D.S."/>
        </authorList>
    </citation>
    <scope>NUCLEOTIDE SEQUENCE [LARGE SCALE GENOMIC DNA]</scope>
    <source>
        <strain evidence="13">CH2 X CH6</strain>
    </source>
</reference>